<evidence type="ECO:0000313" key="14">
    <source>
        <dbReference type="EMBL" id="TKJ42396.1"/>
    </source>
</evidence>
<dbReference type="AlphaFoldDB" id="A0A532V5B9"/>
<feature type="domain" description="FtsX extracellular" evidence="13">
    <location>
        <begin position="61"/>
        <end position="152"/>
    </location>
</feature>
<dbReference type="InterPro" id="IPR040690">
    <property type="entry name" value="FtsX_ECD"/>
</dbReference>
<keyword evidence="6 11" id="KW-0812">Transmembrane</keyword>
<dbReference type="PANTHER" id="PTHR47755:SF1">
    <property type="entry name" value="CELL DIVISION PROTEIN FTSX"/>
    <property type="match status" value="1"/>
</dbReference>
<reference evidence="14 15" key="1">
    <citation type="submission" date="2017-06" db="EMBL/GenBank/DDBJ databases">
        <title>Novel microbial phyla capable of carbon fixation and sulfur reduction in deep-sea sediments.</title>
        <authorList>
            <person name="Huang J."/>
            <person name="Baker B."/>
            <person name="Wang Y."/>
        </authorList>
    </citation>
    <scope>NUCLEOTIDE SEQUENCE [LARGE SCALE GENOMIC DNA]</scope>
    <source>
        <strain evidence="14">B3_LCP</strain>
    </source>
</reference>
<evidence type="ECO:0000256" key="11">
    <source>
        <dbReference type="SAM" id="Phobius"/>
    </source>
</evidence>
<feature type="transmembrane region" description="Helical" evidence="11">
    <location>
        <begin position="20"/>
        <end position="45"/>
    </location>
</feature>
<proteinExistence type="inferred from homology"/>
<comment type="similarity">
    <text evidence="2 10">Belongs to the ABC-4 integral membrane protein family. FtsX subfamily.</text>
</comment>
<dbReference type="EMBL" id="NJBN01000001">
    <property type="protein sequence ID" value="TKJ42396.1"/>
    <property type="molecule type" value="Genomic_DNA"/>
</dbReference>
<gene>
    <name evidence="14" type="ORF">CEE37_01565</name>
</gene>
<evidence type="ECO:0000259" key="12">
    <source>
        <dbReference type="Pfam" id="PF02687"/>
    </source>
</evidence>
<evidence type="ECO:0000256" key="5">
    <source>
        <dbReference type="ARBA" id="ARBA00022618"/>
    </source>
</evidence>
<feature type="domain" description="ABC3 transporter permease C-terminal" evidence="12">
    <location>
        <begin position="176"/>
        <end position="274"/>
    </location>
</feature>
<comment type="subcellular location">
    <subcellularLocation>
        <location evidence="1">Cell membrane</location>
        <topology evidence="1">Multi-pass membrane protein</topology>
    </subcellularLocation>
</comment>
<evidence type="ECO:0000256" key="10">
    <source>
        <dbReference type="PIRNR" id="PIRNR003097"/>
    </source>
</evidence>
<keyword evidence="7 11" id="KW-1133">Transmembrane helix</keyword>
<feature type="transmembrane region" description="Helical" evidence="11">
    <location>
        <begin position="169"/>
        <end position="189"/>
    </location>
</feature>
<evidence type="ECO:0000256" key="3">
    <source>
        <dbReference type="ARBA" id="ARBA00021907"/>
    </source>
</evidence>
<dbReference type="InterPro" id="IPR004513">
    <property type="entry name" value="FtsX"/>
</dbReference>
<keyword evidence="4 10" id="KW-1003">Cell membrane</keyword>
<dbReference type="GO" id="GO:0005886">
    <property type="term" value="C:plasma membrane"/>
    <property type="evidence" value="ECO:0007669"/>
    <property type="project" value="UniProtKB-SubCell"/>
</dbReference>
<keyword evidence="9 10" id="KW-0131">Cell cycle</keyword>
<evidence type="ECO:0000256" key="9">
    <source>
        <dbReference type="ARBA" id="ARBA00023306"/>
    </source>
</evidence>
<evidence type="ECO:0000259" key="13">
    <source>
        <dbReference type="Pfam" id="PF18075"/>
    </source>
</evidence>
<evidence type="ECO:0000256" key="4">
    <source>
        <dbReference type="ARBA" id="ARBA00022475"/>
    </source>
</evidence>
<protein>
    <recommendedName>
        <fullName evidence="3 10">Cell division protein FtsX</fullName>
    </recommendedName>
</protein>
<evidence type="ECO:0000313" key="15">
    <source>
        <dbReference type="Proteomes" id="UP000319619"/>
    </source>
</evidence>
<dbReference type="GO" id="GO:0051301">
    <property type="term" value="P:cell division"/>
    <property type="evidence" value="ECO:0007669"/>
    <property type="project" value="UniProtKB-KW"/>
</dbReference>
<evidence type="ECO:0000256" key="8">
    <source>
        <dbReference type="ARBA" id="ARBA00023136"/>
    </source>
</evidence>
<evidence type="ECO:0000256" key="1">
    <source>
        <dbReference type="ARBA" id="ARBA00004651"/>
    </source>
</evidence>
<dbReference type="InterPro" id="IPR003838">
    <property type="entry name" value="ABC3_permease_C"/>
</dbReference>
<evidence type="ECO:0000256" key="2">
    <source>
        <dbReference type="ARBA" id="ARBA00007379"/>
    </source>
</evidence>
<dbReference type="Proteomes" id="UP000319619">
    <property type="component" value="Unassembled WGS sequence"/>
</dbReference>
<evidence type="ECO:0000256" key="7">
    <source>
        <dbReference type="ARBA" id="ARBA00022989"/>
    </source>
</evidence>
<dbReference type="Pfam" id="PF02687">
    <property type="entry name" value="FtsX"/>
    <property type="match status" value="1"/>
</dbReference>
<feature type="transmembrane region" description="Helical" evidence="11">
    <location>
        <begin position="218"/>
        <end position="248"/>
    </location>
</feature>
<accession>A0A532V5B9</accession>
<feature type="transmembrane region" description="Helical" evidence="11">
    <location>
        <begin position="260"/>
        <end position="280"/>
    </location>
</feature>
<dbReference type="PANTHER" id="PTHR47755">
    <property type="entry name" value="CELL DIVISION PROTEIN FTSX"/>
    <property type="match status" value="1"/>
</dbReference>
<dbReference type="Gene3D" id="3.30.70.3040">
    <property type="match status" value="1"/>
</dbReference>
<dbReference type="Pfam" id="PF18075">
    <property type="entry name" value="FtsX_ECD"/>
    <property type="match status" value="1"/>
</dbReference>
<keyword evidence="5 10" id="KW-0132">Cell division</keyword>
<evidence type="ECO:0000256" key="6">
    <source>
        <dbReference type="ARBA" id="ARBA00022692"/>
    </source>
</evidence>
<organism evidence="14 15">
    <name type="scientific">candidate division LCP-89 bacterium B3_LCP</name>
    <dbReference type="NCBI Taxonomy" id="2012998"/>
    <lineage>
        <taxon>Bacteria</taxon>
        <taxon>Pseudomonadati</taxon>
        <taxon>Bacteria division LCP-89</taxon>
    </lineage>
</organism>
<keyword evidence="8 10" id="KW-0472">Membrane</keyword>
<comment type="caution">
    <text evidence="14">The sequence shown here is derived from an EMBL/GenBank/DDBJ whole genome shotgun (WGS) entry which is preliminary data.</text>
</comment>
<dbReference type="PIRSF" id="PIRSF003097">
    <property type="entry name" value="FtsX"/>
    <property type="match status" value="1"/>
</dbReference>
<name>A0A532V5B9_UNCL8</name>
<sequence length="286" mass="30883">MGANLLFVVSEALGGVKRGIFHSFIAIMAITLAITVLGIFFYGLVNLNNAAGNILGNLQAEAFISLVLPDEQHPQLQENVEALDERLLVVYVSRGQAASRFADEFDPDLFNILKDNPLPASFQINLPKELLNPDSAAAVIRKISSVEGIDEVIYDRDLLKLLHSGRKKLTGWGLITGLIAVLLAIGLTFNAARIKISAQSETVQLMSLLGATPRTIRAIFWLQGGMIGIIGGIISIILIASITYLVQLRLTSGIEIVMPYFYLPLVGAVLLGIFGVAIAVGKYLEI</sequence>